<dbReference type="EC" id="3.5.4.10" evidence="10"/>
<evidence type="ECO:0000313" key="13">
    <source>
        <dbReference type="Proteomes" id="UP000002508"/>
    </source>
</evidence>
<comment type="domain">
    <text evidence="10">The IMP cyclohydrolase activity resides in the N-terminal region.</text>
</comment>
<dbReference type="HOGENOM" id="CLU_016316_5_2_0"/>
<name>B8G4R9_CHLAD</name>
<dbReference type="Pfam" id="PF02142">
    <property type="entry name" value="MGS"/>
    <property type="match status" value="1"/>
</dbReference>
<dbReference type="InterPro" id="IPR024051">
    <property type="entry name" value="AICAR_Tfase_dup_dom_sf"/>
</dbReference>
<evidence type="ECO:0000256" key="2">
    <source>
        <dbReference type="ARBA" id="ARBA00004954"/>
    </source>
</evidence>
<dbReference type="GO" id="GO:0006189">
    <property type="term" value="P:'de novo' IMP biosynthetic process"/>
    <property type="evidence" value="ECO:0007669"/>
    <property type="project" value="UniProtKB-UniRule"/>
</dbReference>
<dbReference type="InterPro" id="IPR011607">
    <property type="entry name" value="MGS-like_dom"/>
</dbReference>
<dbReference type="PIRSF" id="PIRSF000414">
    <property type="entry name" value="AICARFT_IMPCHas"/>
    <property type="match status" value="1"/>
</dbReference>
<dbReference type="NCBIfam" id="NF002049">
    <property type="entry name" value="PRK00881.1"/>
    <property type="match status" value="1"/>
</dbReference>
<keyword evidence="7 10" id="KW-0511">Multifunctional enzyme</keyword>
<dbReference type="STRING" id="326427.Cagg_2677"/>
<organism evidence="12 13">
    <name type="scientific">Chloroflexus aggregans (strain MD-66 / DSM 9485)</name>
    <dbReference type="NCBI Taxonomy" id="326427"/>
    <lineage>
        <taxon>Bacteria</taxon>
        <taxon>Bacillati</taxon>
        <taxon>Chloroflexota</taxon>
        <taxon>Chloroflexia</taxon>
        <taxon>Chloroflexales</taxon>
        <taxon>Chloroflexineae</taxon>
        <taxon>Chloroflexaceae</taxon>
        <taxon>Chloroflexus</taxon>
    </lineage>
</organism>
<evidence type="ECO:0000256" key="9">
    <source>
        <dbReference type="ARBA" id="ARBA00050687"/>
    </source>
</evidence>
<evidence type="ECO:0000256" key="5">
    <source>
        <dbReference type="ARBA" id="ARBA00022755"/>
    </source>
</evidence>
<evidence type="ECO:0000256" key="10">
    <source>
        <dbReference type="HAMAP-Rule" id="MF_00139"/>
    </source>
</evidence>
<comment type="similarity">
    <text evidence="3 10">Belongs to the PurH family.</text>
</comment>
<evidence type="ECO:0000256" key="8">
    <source>
        <dbReference type="ARBA" id="ARBA00050488"/>
    </source>
</evidence>
<evidence type="ECO:0000259" key="11">
    <source>
        <dbReference type="PROSITE" id="PS51855"/>
    </source>
</evidence>
<dbReference type="CDD" id="cd01421">
    <property type="entry name" value="IMPCH"/>
    <property type="match status" value="1"/>
</dbReference>
<dbReference type="Gene3D" id="3.40.140.20">
    <property type="match status" value="2"/>
</dbReference>
<dbReference type="NCBIfam" id="TIGR00355">
    <property type="entry name" value="purH"/>
    <property type="match status" value="1"/>
</dbReference>
<dbReference type="InterPro" id="IPR016193">
    <property type="entry name" value="Cytidine_deaminase-like"/>
</dbReference>
<dbReference type="FunFam" id="3.40.140.20:FF:000001">
    <property type="entry name" value="Bifunctional purine biosynthesis protein PurH"/>
    <property type="match status" value="1"/>
</dbReference>
<proteinExistence type="inferred from homology"/>
<keyword evidence="4 10" id="KW-0808">Transferase</keyword>
<dbReference type="InterPro" id="IPR002695">
    <property type="entry name" value="PurH-like"/>
</dbReference>
<dbReference type="HAMAP" id="MF_00139">
    <property type="entry name" value="PurH"/>
    <property type="match status" value="1"/>
</dbReference>
<evidence type="ECO:0000256" key="1">
    <source>
        <dbReference type="ARBA" id="ARBA00004844"/>
    </source>
</evidence>
<dbReference type="UniPathway" id="UPA00074">
    <property type="reaction ID" value="UER00133"/>
</dbReference>
<accession>B8G4R9</accession>
<dbReference type="SMART" id="SM00851">
    <property type="entry name" value="MGS"/>
    <property type="match status" value="1"/>
</dbReference>
<dbReference type="GO" id="GO:0005829">
    <property type="term" value="C:cytosol"/>
    <property type="evidence" value="ECO:0007669"/>
    <property type="project" value="TreeGrafter"/>
</dbReference>
<dbReference type="FunFam" id="3.40.140.20:FF:000005">
    <property type="entry name" value="Bifunctional purine biosynthesis protein PurH"/>
    <property type="match status" value="1"/>
</dbReference>
<gene>
    <name evidence="10" type="primary">purH</name>
    <name evidence="12" type="ordered locus">Cagg_2677</name>
</gene>
<dbReference type="Pfam" id="PF01808">
    <property type="entry name" value="AICARFT_IMPCHas"/>
    <property type="match status" value="1"/>
</dbReference>
<dbReference type="EC" id="2.1.2.3" evidence="10"/>
<comment type="catalytic activity">
    <reaction evidence="9 10">
        <text>IMP + H2O = 5-formamido-1-(5-phospho-D-ribosyl)imidazole-4-carboxamide</text>
        <dbReference type="Rhea" id="RHEA:18445"/>
        <dbReference type="ChEBI" id="CHEBI:15377"/>
        <dbReference type="ChEBI" id="CHEBI:58053"/>
        <dbReference type="ChEBI" id="CHEBI:58467"/>
        <dbReference type="EC" id="3.5.4.10"/>
    </reaction>
</comment>
<keyword evidence="5 10" id="KW-0658">Purine biosynthesis</keyword>
<dbReference type="Proteomes" id="UP000002508">
    <property type="component" value="Chromosome"/>
</dbReference>
<comment type="catalytic activity">
    <reaction evidence="8 10">
        <text>(6R)-10-formyltetrahydrofolate + 5-amino-1-(5-phospho-beta-D-ribosyl)imidazole-4-carboxamide = 5-formamido-1-(5-phospho-D-ribosyl)imidazole-4-carboxamide + (6S)-5,6,7,8-tetrahydrofolate</text>
        <dbReference type="Rhea" id="RHEA:22192"/>
        <dbReference type="ChEBI" id="CHEBI:57453"/>
        <dbReference type="ChEBI" id="CHEBI:58467"/>
        <dbReference type="ChEBI" id="CHEBI:58475"/>
        <dbReference type="ChEBI" id="CHEBI:195366"/>
        <dbReference type="EC" id="2.1.2.3"/>
    </reaction>
</comment>
<dbReference type="EMBL" id="CP001337">
    <property type="protein sequence ID" value="ACL25545.1"/>
    <property type="molecule type" value="Genomic_DNA"/>
</dbReference>
<comment type="pathway">
    <text evidence="2 10">Purine metabolism; IMP biosynthesis via de novo pathway; 5-formamido-1-(5-phospho-D-ribosyl)imidazole-4-carboxamide from 5-amino-1-(5-phospho-D-ribosyl)imidazole-4-carboxamide (10-formyl THF route): step 1/1.</text>
</comment>
<dbReference type="PANTHER" id="PTHR11692">
    <property type="entry name" value="BIFUNCTIONAL PURINE BIOSYNTHESIS PROTEIN PURH"/>
    <property type="match status" value="1"/>
</dbReference>
<dbReference type="PANTHER" id="PTHR11692:SF0">
    <property type="entry name" value="BIFUNCTIONAL PURINE BIOSYNTHESIS PROTEIN ATIC"/>
    <property type="match status" value="1"/>
</dbReference>
<dbReference type="Gene3D" id="3.40.50.1380">
    <property type="entry name" value="Methylglyoxal synthase-like domain"/>
    <property type="match status" value="1"/>
</dbReference>
<dbReference type="KEGG" id="cag:Cagg_2677"/>
<feature type="domain" description="MGS-like" evidence="11">
    <location>
        <begin position="1"/>
        <end position="143"/>
    </location>
</feature>
<evidence type="ECO:0000313" key="12">
    <source>
        <dbReference type="EMBL" id="ACL25545.1"/>
    </source>
</evidence>
<keyword evidence="6 10" id="KW-0378">Hydrolase</keyword>
<evidence type="ECO:0000256" key="3">
    <source>
        <dbReference type="ARBA" id="ARBA00007667"/>
    </source>
</evidence>
<keyword evidence="13" id="KW-1185">Reference proteome</keyword>
<evidence type="ECO:0000256" key="4">
    <source>
        <dbReference type="ARBA" id="ARBA00022679"/>
    </source>
</evidence>
<dbReference type="RefSeq" id="WP_015941402.1">
    <property type="nucleotide sequence ID" value="NC_011831.1"/>
</dbReference>
<protein>
    <recommendedName>
        <fullName evidence="10">Bifunctional purine biosynthesis protein PurH</fullName>
    </recommendedName>
    <domain>
        <recommendedName>
            <fullName evidence="10">Phosphoribosylaminoimidazolecarboxamide formyltransferase</fullName>
            <ecNumber evidence="10">2.1.2.3</ecNumber>
        </recommendedName>
        <alternativeName>
            <fullName evidence="10">AICAR transformylase</fullName>
        </alternativeName>
    </domain>
    <domain>
        <recommendedName>
            <fullName evidence="10">IMP cyclohydrolase</fullName>
            <ecNumber evidence="10">3.5.4.10</ecNumber>
        </recommendedName>
        <alternativeName>
            <fullName evidence="10">ATIC</fullName>
        </alternativeName>
        <alternativeName>
            <fullName evidence="10">IMP synthase</fullName>
        </alternativeName>
        <alternativeName>
            <fullName evidence="10">Inosinicase</fullName>
        </alternativeName>
    </domain>
</protein>
<dbReference type="FunFam" id="3.40.50.1380:FF:000001">
    <property type="entry name" value="Bifunctional purine biosynthesis protein PurH"/>
    <property type="match status" value="1"/>
</dbReference>
<dbReference type="SUPFAM" id="SSF52335">
    <property type="entry name" value="Methylglyoxal synthase-like"/>
    <property type="match status" value="1"/>
</dbReference>
<dbReference type="AlphaFoldDB" id="B8G4R9"/>
<dbReference type="SMART" id="SM00798">
    <property type="entry name" value="AICARFT_IMPCHas"/>
    <property type="match status" value="1"/>
</dbReference>
<evidence type="ECO:0000256" key="6">
    <source>
        <dbReference type="ARBA" id="ARBA00022801"/>
    </source>
</evidence>
<dbReference type="InterPro" id="IPR036914">
    <property type="entry name" value="MGS-like_dom_sf"/>
</dbReference>
<dbReference type="GO" id="GO:0004643">
    <property type="term" value="F:phosphoribosylaminoimidazolecarboxamide formyltransferase activity"/>
    <property type="evidence" value="ECO:0007669"/>
    <property type="project" value="UniProtKB-UniRule"/>
</dbReference>
<reference evidence="12" key="1">
    <citation type="submission" date="2008-12" db="EMBL/GenBank/DDBJ databases">
        <title>Complete sequence of Chloroflexus aggregans DSM 9485.</title>
        <authorList>
            <consortium name="US DOE Joint Genome Institute"/>
            <person name="Lucas S."/>
            <person name="Copeland A."/>
            <person name="Lapidus A."/>
            <person name="Glavina del Rio T."/>
            <person name="Dalin E."/>
            <person name="Tice H."/>
            <person name="Pitluck S."/>
            <person name="Foster B."/>
            <person name="Larimer F."/>
            <person name="Land M."/>
            <person name="Hauser L."/>
            <person name="Kyrpides N."/>
            <person name="Mikhailova N."/>
            <person name="Bryant D."/>
            <person name="Richardson P."/>
        </authorList>
    </citation>
    <scope>NUCLEOTIDE SEQUENCE</scope>
    <source>
        <strain evidence="12">DSM 9485</strain>
    </source>
</reference>
<sequence>MRALISVYDKSGIVEFAQELHALDVEIISTGQTQRVLREAGIPAVAVSDITHFPEILDGRVKTLHPAIHAGLLARRDVPTHLAELAAHGLKPIDLVVVNLYPFAATIGRPGVTMAEAQEQIDIGGVALLRAAAKNFPAVLVLVDPADYAGVLAGLRAGEVPLAERQRLAAKAFAHTAEYDAAIAAYLRTDPFPDVLPMAWRKYQSLRYGENPHQAAALYGNFGAFFQQLHGKELSYNNILDTTAAQELIEEFPPAEGAAVAIIKHTNPCGVAIGPDLRSAWEAAFATDRDAPFGGIIAVNRPVDLAFAEAVNEIFSEIIIAPEFQPDALELLQRKKNRRLLRNLQPVTRTGEWQIRSVPGGVLVQEADHAPLAAEEWRVVTKRAPTDAEVAALRFGWRVVKHVKSNAIVYAAADRTLGIGAGQMSRVDSSRLAVWKAQQAGLDLRGSIVASDALFPFADGVEAAIAAGATAIIQPGGSVRDEEVIAAADAAGAAMVFTGHRHFRH</sequence>
<dbReference type="GO" id="GO:0003937">
    <property type="term" value="F:IMP cyclohydrolase activity"/>
    <property type="evidence" value="ECO:0007669"/>
    <property type="project" value="UniProtKB-UniRule"/>
</dbReference>
<dbReference type="SUPFAM" id="SSF53927">
    <property type="entry name" value="Cytidine deaminase-like"/>
    <property type="match status" value="1"/>
</dbReference>
<dbReference type="PROSITE" id="PS51855">
    <property type="entry name" value="MGS"/>
    <property type="match status" value="1"/>
</dbReference>
<comment type="pathway">
    <text evidence="1 10">Purine metabolism; IMP biosynthesis via de novo pathway; IMP from 5-formamido-1-(5-phospho-D-ribosyl)imidazole-4-carboxamide: step 1/1.</text>
</comment>
<evidence type="ECO:0000256" key="7">
    <source>
        <dbReference type="ARBA" id="ARBA00023268"/>
    </source>
</evidence>
<dbReference type="eggNOG" id="COG0138">
    <property type="taxonomic scope" value="Bacteria"/>
</dbReference>